<protein>
    <recommendedName>
        <fullName evidence="3">BZIP domain-containing protein</fullName>
    </recommendedName>
</protein>
<evidence type="ECO:0008006" key="3">
    <source>
        <dbReference type="Google" id="ProtNLM"/>
    </source>
</evidence>
<dbReference type="CDD" id="cd14688">
    <property type="entry name" value="bZIP_YAP"/>
    <property type="match status" value="1"/>
</dbReference>
<gene>
    <name evidence="1" type="ORF">TCE0_041f14060</name>
</gene>
<sequence length="296" mass="33698">MAVQLVAMPQLTEALNDQDDWTGLTDAASRRKRQNRLNVRAYRRRRKALEAGFKKGAFSMVRHSPMQIEEPAVPCWDDELQTVINLPASKVDATIGTTHSPLLPSSSLSADGKIFRPTDQTPHKIIFPLCPDHLITLLQYNVLRATIINIKILEPLLTVTSCSADTLNVLPEPSLPDQIPPTLWPTKLQQTMPHEDWVDIVPHPRWRDNVLLALGTFDEDELWSDTMGGLFEGYPQSEIECRGVIVWSPPWDIRGWEVTEGFWKKWGSLMKGCDDVLEATNYWRRQRGEEPLVVEI</sequence>
<comment type="caution">
    <text evidence="1">The sequence shown here is derived from an EMBL/GenBank/DDBJ whole genome shotgun (WGS) entry which is preliminary data.</text>
</comment>
<dbReference type="AlphaFoldDB" id="A0A6V8HHH6"/>
<dbReference type="InterPro" id="IPR021833">
    <property type="entry name" value="DUF3425"/>
</dbReference>
<evidence type="ECO:0000313" key="2">
    <source>
        <dbReference type="Proteomes" id="UP000053095"/>
    </source>
</evidence>
<dbReference type="EMBL" id="DF933837">
    <property type="protein sequence ID" value="GAM41152.1"/>
    <property type="molecule type" value="Genomic_DNA"/>
</dbReference>
<dbReference type="Proteomes" id="UP000053095">
    <property type="component" value="Unassembled WGS sequence"/>
</dbReference>
<reference evidence="2" key="1">
    <citation type="journal article" date="2015" name="Genome Announc.">
        <title>Draft genome sequence of Talaromyces cellulolyticus strain Y-94, a source of lignocellulosic biomass-degrading enzymes.</title>
        <authorList>
            <person name="Fujii T."/>
            <person name="Koike H."/>
            <person name="Sawayama S."/>
            <person name="Yano S."/>
            <person name="Inoue H."/>
        </authorList>
    </citation>
    <scope>NUCLEOTIDE SEQUENCE [LARGE SCALE GENOMIC DNA]</scope>
    <source>
        <strain evidence="2">Y-94</strain>
    </source>
</reference>
<dbReference type="PANTHER" id="PTHR38116">
    <property type="entry name" value="CHROMOSOME 7, WHOLE GENOME SHOTGUN SEQUENCE"/>
    <property type="match status" value="1"/>
</dbReference>
<dbReference type="PANTHER" id="PTHR38116:SF1">
    <property type="entry name" value="BZIP DOMAIN-CONTAINING PROTEIN"/>
    <property type="match status" value="1"/>
</dbReference>
<dbReference type="Pfam" id="PF11905">
    <property type="entry name" value="DUF3425"/>
    <property type="match status" value="1"/>
</dbReference>
<name>A0A6V8HHH6_TALPI</name>
<proteinExistence type="predicted"/>
<accession>A0A6V8HHH6</accession>
<evidence type="ECO:0000313" key="1">
    <source>
        <dbReference type="EMBL" id="GAM41152.1"/>
    </source>
</evidence>
<keyword evidence="2" id="KW-1185">Reference proteome</keyword>
<organism evidence="1 2">
    <name type="scientific">Talaromyces pinophilus</name>
    <name type="common">Penicillium pinophilum</name>
    <dbReference type="NCBI Taxonomy" id="128442"/>
    <lineage>
        <taxon>Eukaryota</taxon>
        <taxon>Fungi</taxon>
        <taxon>Dikarya</taxon>
        <taxon>Ascomycota</taxon>
        <taxon>Pezizomycotina</taxon>
        <taxon>Eurotiomycetes</taxon>
        <taxon>Eurotiomycetidae</taxon>
        <taxon>Eurotiales</taxon>
        <taxon>Trichocomaceae</taxon>
        <taxon>Talaromyces</taxon>
        <taxon>Talaromyces sect. Talaromyces</taxon>
    </lineage>
</organism>